<reference evidence="1" key="1">
    <citation type="journal article" date="2015" name="Nature">
        <title>Complex archaea that bridge the gap between prokaryotes and eukaryotes.</title>
        <authorList>
            <person name="Spang A."/>
            <person name="Saw J.H."/>
            <person name="Jorgensen S.L."/>
            <person name="Zaremba-Niedzwiedzka K."/>
            <person name="Martijn J."/>
            <person name="Lind A.E."/>
            <person name="van Eijk R."/>
            <person name="Schleper C."/>
            <person name="Guy L."/>
            <person name="Ettema T.J."/>
        </authorList>
    </citation>
    <scope>NUCLEOTIDE SEQUENCE</scope>
</reference>
<gene>
    <name evidence="1" type="ORF">LCGC14_0357180</name>
</gene>
<organism evidence="1">
    <name type="scientific">marine sediment metagenome</name>
    <dbReference type="NCBI Taxonomy" id="412755"/>
    <lineage>
        <taxon>unclassified sequences</taxon>
        <taxon>metagenomes</taxon>
        <taxon>ecological metagenomes</taxon>
    </lineage>
</organism>
<sequence>MYNQAQVAWMREVNFNLNMWLEGDNIVISGAEHKLLIPLESSSEDFRKATNRVIAKLGGPAICWNCNEPNPGNDEGDKALAYIPFLGVSMCRGCKWKYQQTYLRVKHYIRTTPKQLEKWMDKNCASLTKKVGKTTFTLMEMFDVDTTT</sequence>
<dbReference type="EMBL" id="LAZR01000274">
    <property type="protein sequence ID" value="KKN77744.1"/>
    <property type="molecule type" value="Genomic_DNA"/>
</dbReference>
<proteinExistence type="predicted"/>
<dbReference type="AlphaFoldDB" id="A0A0F9TEP6"/>
<comment type="caution">
    <text evidence="1">The sequence shown here is derived from an EMBL/GenBank/DDBJ whole genome shotgun (WGS) entry which is preliminary data.</text>
</comment>
<name>A0A0F9TEP6_9ZZZZ</name>
<protein>
    <submittedName>
        <fullName evidence="1">Uncharacterized protein</fullName>
    </submittedName>
</protein>
<evidence type="ECO:0000313" key="1">
    <source>
        <dbReference type="EMBL" id="KKN77744.1"/>
    </source>
</evidence>
<accession>A0A0F9TEP6</accession>